<keyword evidence="6 11" id="KW-0375">Hydrogen ion transport</keyword>
<evidence type="ECO:0000256" key="1">
    <source>
        <dbReference type="ARBA" id="ARBA00004141"/>
    </source>
</evidence>
<feature type="transmembrane region" description="Helical" evidence="11">
    <location>
        <begin position="163"/>
        <end position="189"/>
    </location>
</feature>
<evidence type="ECO:0000256" key="7">
    <source>
        <dbReference type="ARBA" id="ARBA00022989"/>
    </source>
</evidence>
<dbReference type="Proteomes" id="UP000295277">
    <property type="component" value="Unassembled WGS sequence"/>
</dbReference>
<dbReference type="HAMAP" id="MF_01393">
    <property type="entry name" value="ATP_synth_a_bact"/>
    <property type="match status" value="1"/>
</dbReference>
<keyword evidence="7 11" id="KW-1133">Transmembrane helix</keyword>
<reference evidence="12 13" key="1">
    <citation type="submission" date="2019-03" db="EMBL/GenBank/DDBJ databases">
        <title>Genomic Encyclopedia of Type Strains, Phase IV (KMG-IV): sequencing the most valuable type-strain genomes for metagenomic binning, comparative biology and taxonomic classification.</title>
        <authorList>
            <person name="Goeker M."/>
        </authorList>
    </citation>
    <scope>NUCLEOTIDE SEQUENCE [LARGE SCALE GENOMIC DNA]</scope>
    <source>
        <strain evidence="12 13">DSM 21153</strain>
    </source>
</reference>
<feature type="transmembrane region" description="Helical" evidence="11">
    <location>
        <begin position="116"/>
        <end position="142"/>
    </location>
</feature>
<keyword evidence="4 11" id="KW-0138">CF(0)</keyword>
<dbReference type="GO" id="GO:0005886">
    <property type="term" value="C:plasma membrane"/>
    <property type="evidence" value="ECO:0007669"/>
    <property type="project" value="UniProtKB-SubCell"/>
</dbReference>
<feature type="transmembrane region" description="Helical" evidence="11">
    <location>
        <begin position="78"/>
        <end position="96"/>
    </location>
</feature>
<evidence type="ECO:0000256" key="11">
    <source>
        <dbReference type="HAMAP-Rule" id="MF_01393"/>
    </source>
</evidence>
<dbReference type="RefSeq" id="WP_132696361.1">
    <property type="nucleotide sequence ID" value="NZ_SLVM01000027.1"/>
</dbReference>
<evidence type="ECO:0000313" key="13">
    <source>
        <dbReference type="Proteomes" id="UP000295277"/>
    </source>
</evidence>
<gene>
    <name evidence="11" type="primary">atpB</name>
    <name evidence="12" type="ORF">EV216_12732</name>
</gene>
<dbReference type="InterPro" id="IPR000568">
    <property type="entry name" value="ATP_synth_F0_asu"/>
</dbReference>
<protein>
    <recommendedName>
        <fullName evidence="11">ATP synthase subunit a</fullName>
    </recommendedName>
    <alternativeName>
        <fullName evidence="11">ATP synthase F0 sector subunit a</fullName>
    </alternativeName>
    <alternativeName>
        <fullName evidence="11">F-ATPase subunit 6</fullName>
    </alternativeName>
</protein>
<dbReference type="EMBL" id="SLVM01000027">
    <property type="protein sequence ID" value="TCM78091.1"/>
    <property type="molecule type" value="Genomic_DNA"/>
</dbReference>
<evidence type="ECO:0000256" key="5">
    <source>
        <dbReference type="ARBA" id="ARBA00022692"/>
    </source>
</evidence>
<dbReference type="PRINTS" id="PR00123">
    <property type="entry name" value="ATPASEA"/>
</dbReference>
<dbReference type="GO" id="GO:0046933">
    <property type="term" value="F:proton-transporting ATP synthase activity, rotational mechanism"/>
    <property type="evidence" value="ECO:0007669"/>
    <property type="project" value="UniProtKB-UniRule"/>
</dbReference>
<proteinExistence type="inferred from homology"/>
<dbReference type="OrthoDB" id="9789241at2"/>
<keyword evidence="8 11" id="KW-0406">Ion transport</keyword>
<accession>A0A4R1YLJ5</accession>
<dbReference type="AlphaFoldDB" id="A0A4R1YLJ5"/>
<dbReference type="Gene3D" id="1.20.120.220">
    <property type="entry name" value="ATP synthase, F0 complex, subunit A"/>
    <property type="match status" value="1"/>
</dbReference>
<dbReference type="InterPro" id="IPR045082">
    <property type="entry name" value="ATP_syn_F0_a_bact/chloroplast"/>
</dbReference>
<name>A0A4R1YLJ5_9RHOB</name>
<keyword evidence="10 11" id="KW-0066">ATP synthesis</keyword>
<dbReference type="Pfam" id="PF00119">
    <property type="entry name" value="ATP-synt_A"/>
    <property type="match status" value="1"/>
</dbReference>
<evidence type="ECO:0000256" key="2">
    <source>
        <dbReference type="ARBA" id="ARBA00006810"/>
    </source>
</evidence>
<evidence type="ECO:0000313" key="12">
    <source>
        <dbReference type="EMBL" id="TCM78091.1"/>
    </source>
</evidence>
<dbReference type="GO" id="GO:0045259">
    <property type="term" value="C:proton-transporting ATP synthase complex"/>
    <property type="evidence" value="ECO:0007669"/>
    <property type="project" value="UniProtKB-KW"/>
</dbReference>
<evidence type="ECO:0000256" key="3">
    <source>
        <dbReference type="ARBA" id="ARBA00022448"/>
    </source>
</evidence>
<feature type="transmembrane region" description="Helical" evidence="11">
    <location>
        <begin position="20"/>
        <end position="43"/>
    </location>
</feature>
<feature type="transmembrane region" description="Helical" evidence="11">
    <location>
        <begin position="195"/>
        <end position="216"/>
    </location>
</feature>
<keyword evidence="9 11" id="KW-0472">Membrane</keyword>
<dbReference type="SUPFAM" id="SSF81336">
    <property type="entry name" value="F1F0 ATP synthase subunit A"/>
    <property type="match status" value="1"/>
</dbReference>
<dbReference type="CDD" id="cd00310">
    <property type="entry name" value="ATP-synt_Fo_a_6"/>
    <property type="match status" value="1"/>
</dbReference>
<comment type="function">
    <text evidence="11">Key component of the proton channel; it plays a direct role in the translocation of protons across the membrane.</text>
</comment>
<comment type="similarity">
    <text evidence="2 11">Belongs to the ATPase A chain family.</text>
</comment>
<sequence>MDSPLETFPLFMVGPESFAVPIMASVVVTWAIMAVLVLGAALLTRRLTMVPSRAQATAELLVGTVDQQIRDVTGAAPAPYRAFVGTLFLFILIANWSSLIPGVTPPTATMETPAALAAIVFLSIIFFGIRGGGVGGFLRGFALPNPVMIPLNMLESITRSISMFVRLFGNVMSGVFVIAIVGSLAALLVPIPLMVLDLLTGAVQAYIFAVLSMVFITSAVEKGKPQTAPETKES</sequence>
<evidence type="ECO:0000256" key="4">
    <source>
        <dbReference type="ARBA" id="ARBA00022547"/>
    </source>
</evidence>
<keyword evidence="11" id="KW-1003">Cell membrane</keyword>
<comment type="caution">
    <text evidence="12">The sequence shown here is derived from an EMBL/GenBank/DDBJ whole genome shotgun (WGS) entry which is preliminary data.</text>
</comment>
<keyword evidence="13" id="KW-1185">Reference proteome</keyword>
<evidence type="ECO:0000256" key="9">
    <source>
        <dbReference type="ARBA" id="ARBA00023136"/>
    </source>
</evidence>
<keyword evidence="5 11" id="KW-0812">Transmembrane</keyword>
<organism evidence="12 13">
    <name type="scientific">Rhodovulum steppense</name>
    <dbReference type="NCBI Taxonomy" id="540251"/>
    <lineage>
        <taxon>Bacteria</taxon>
        <taxon>Pseudomonadati</taxon>
        <taxon>Pseudomonadota</taxon>
        <taxon>Alphaproteobacteria</taxon>
        <taxon>Rhodobacterales</taxon>
        <taxon>Paracoccaceae</taxon>
        <taxon>Rhodovulum</taxon>
    </lineage>
</organism>
<comment type="subcellular location">
    <subcellularLocation>
        <location evidence="11">Cell membrane</location>
        <topology evidence="11">Multi-pass membrane protein</topology>
    </subcellularLocation>
    <subcellularLocation>
        <location evidence="1">Membrane</location>
        <topology evidence="1">Multi-pass membrane protein</topology>
    </subcellularLocation>
</comment>
<evidence type="ECO:0000256" key="6">
    <source>
        <dbReference type="ARBA" id="ARBA00022781"/>
    </source>
</evidence>
<evidence type="ECO:0000256" key="8">
    <source>
        <dbReference type="ARBA" id="ARBA00023065"/>
    </source>
</evidence>
<dbReference type="NCBIfam" id="NF009955">
    <property type="entry name" value="PRK13421.1"/>
    <property type="match status" value="1"/>
</dbReference>
<dbReference type="GO" id="GO:0042777">
    <property type="term" value="P:proton motive force-driven plasma membrane ATP synthesis"/>
    <property type="evidence" value="ECO:0007669"/>
    <property type="project" value="TreeGrafter"/>
</dbReference>
<evidence type="ECO:0000256" key="10">
    <source>
        <dbReference type="ARBA" id="ARBA00023310"/>
    </source>
</evidence>
<dbReference type="PANTHER" id="PTHR42823">
    <property type="entry name" value="ATP SYNTHASE SUBUNIT A, CHLOROPLASTIC"/>
    <property type="match status" value="1"/>
</dbReference>
<keyword evidence="3 11" id="KW-0813">Transport</keyword>
<dbReference type="PANTHER" id="PTHR42823:SF3">
    <property type="entry name" value="ATP SYNTHASE SUBUNIT A, CHLOROPLASTIC"/>
    <property type="match status" value="1"/>
</dbReference>
<dbReference type="InterPro" id="IPR035908">
    <property type="entry name" value="F0_ATP_A_sf"/>
</dbReference>